<dbReference type="SUPFAM" id="SSF51206">
    <property type="entry name" value="cAMP-binding domain-like"/>
    <property type="match status" value="1"/>
</dbReference>
<dbReference type="PANTHER" id="PTHR43065">
    <property type="entry name" value="SENSOR HISTIDINE KINASE"/>
    <property type="match status" value="1"/>
</dbReference>
<dbReference type="CDD" id="cd00082">
    <property type="entry name" value="HisKA"/>
    <property type="match status" value="1"/>
</dbReference>
<comment type="catalytic activity">
    <reaction evidence="1">
        <text>ATP + protein L-histidine = ADP + protein N-phospho-L-histidine.</text>
        <dbReference type="EC" id="2.7.13.3"/>
    </reaction>
</comment>
<dbReference type="SUPFAM" id="SSF52172">
    <property type="entry name" value="CheY-like"/>
    <property type="match status" value="1"/>
</dbReference>
<evidence type="ECO:0000256" key="2">
    <source>
        <dbReference type="ARBA" id="ARBA00012438"/>
    </source>
</evidence>
<dbReference type="EMBL" id="JARBFT010000003">
    <property type="protein sequence ID" value="MDE1514337.1"/>
    <property type="molecule type" value="Genomic_DNA"/>
</dbReference>
<feature type="domain" description="Histidine kinase" evidence="5">
    <location>
        <begin position="469"/>
        <end position="640"/>
    </location>
</feature>
<organism evidence="6 7">
    <name type="scientific">Vibrio chanodichtyis</name>
    <dbReference type="NCBI Taxonomy" id="3027932"/>
    <lineage>
        <taxon>Bacteria</taxon>
        <taxon>Pseudomonadati</taxon>
        <taxon>Pseudomonadota</taxon>
        <taxon>Gammaproteobacteria</taxon>
        <taxon>Vibrionales</taxon>
        <taxon>Vibrionaceae</taxon>
        <taxon>Vibrio</taxon>
    </lineage>
</organism>
<protein>
    <recommendedName>
        <fullName evidence="2">histidine kinase</fullName>
        <ecNumber evidence="2">2.7.13.3</ecNumber>
    </recommendedName>
</protein>
<dbReference type="InterPro" id="IPR036890">
    <property type="entry name" value="HATPase_C_sf"/>
</dbReference>
<accession>A0ABT5UZS2</accession>
<dbReference type="Gene3D" id="2.60.120.10">
    <property type="entry name" value="Jelly Rolls"/>
    <property type="match status" value="1"/>
</dbReference>
<dbReference type="SMART" id="SM00387">
    <property type="entry name" value="HATPase_c"/>
    <property type="match status" value="1"/>
</dbReference>
<dbReference type="Pfam" id="PF02518">
    <property type="entry name" value="HATPase_c"/>
    <property type="match status" value="1"/>
</dbReference>
<dbReference type="Gene3D" id="3.30.565.10">
    <property type="entry name" value="Histidine kinase-like ATPase, C-terminal domain"/>
    <property type="match status" value="1"/>
</dbReference>
<evidence type="ECO:0000313" key="6">
    <source>
        <dbReference type="EMBL" id="MDE1514337.1"/>
    </source>
</evidence>
<comment type="caution">
    <text evidence="6">The sequence shown here is derived from an EMBL/GenBank/DDBJ whole genome shotgun (WGS) entry which is preliminary data.</text>
</comment>
<dbReference type="Proteomes" id="UP001216189">
    <property type="component" value="Unassembled WGS sequence"/>
</dbReference>
<dbReference type="Pfam" id="PF00027">
    <property type="entry name" value="cNMP_binding"/>
    <property type="match status" value="1"/>
</dbReference>
<dbReference type="InterPro" id="IPR000595">
    <property type="entry name" value="cNMP-bd_dom"/>
</dbReference>
<name>A0ABT5UZS2_9VIBR</name>
<keyword evidence="3" id="KW-0597">Phosphoprotein</keyword>
<dbReference type="InterPro" id="IPR018490">
    <property type="entry name" value="cNMP-bd_dom_sf"/>
</dbReference>
<dbReference type="InterPro" id="IPR036097">
    <property type="entry name" value="HisK_dim/P_sf"/>
</dbReference>
<sequence>MNRYALLILDNHPLSVANWCQELASFAGKFNIYSSGSVEEAEQQLEFIEQSEQIVALVIASHHPELNGAEFLIRLDKIAHTKFARKVLISGDEDIQAILNAVNEGRLDYCLTQPLPEHALYKTVVQELTSFVLEHDKDNVLSYSAVLDQQRLLRAHIDNKMRSYREGFISDYHRLSDNELAEKVIGALHQIFAEQDDTQACRSYSAQHLLTKEGEPNRFLWFITEGEVALYKKDDLGQQREVVRHTKGNIVGGMSFVTGEPSFSTAITLTKTAVIKLDREVFAKVMHNDTSLLPLFTNLLLRHFNRRLQRSITTKLELQKTLDSLESAHQQLMEREKMAMLGQLVAGVAHELNNPVAAILRGTETLSSHIGHLLNEEQRTQIELGANLLRQAMQARPISTSQERSKAKQLETIIHHRLLAKKMVKLGLDDNQNLIQFAKSDPDAAQKQLEQLESYHLTGSTLRSIQVCAQRIADMVKSLKGYARPDDETYRLTDIHEGIEDTLVIFENRLKRHTVEKEYAALPLIYCLPIALQQVWTNLISNAIDAFPEHGRLRIETEQQHYQDQEYAVIHITDNGCGIPAQLTEQIFALNYTTKREGNFGLGIGLSVCQQIIQQHQGWIEVKSEPNQYTSMTVWLPLVAPKLARSKP</sequence>
<dbReference type="CDD" id="cd00038">
    <property type="entry name" value="CAP_ED"/>
    <property type="match status" value="1"/>
</dbReference>
<evidence type="ECO:0000256" key="1">
    <source>
        <dbReference type="ARBA" id="ARBA00000085"/>
    </source>
</evidence>
<dbReference type="PANTHER" id="PTHR43065:SF48">
    <property type="entry name" value="HISTIDINE KINASE"/>
    <property type="match status" value="1"/>
</dbReference>
<dbReference type="Gene3D" id="1.10.287.130">
    <property type="match status" value="1"/>
</dbReference>
<dbReference type="SMART" id="SM00100">
    <property type="entry name" value="cNMP"/>
    <property type="match status" value="1"/>
</dbReference>
<dbReference type="SUPFAM" id="SSF55874">
    <property type="entry name" value="ATPase domain of HSP90 chaperone/DNA topoisomerase II/histidine kinase"/>
    <property type="match status" value="1"/>
</dbReference>
<keyword evidence="6" id="KW-0067">ATP-binding</keyword>
<dbReference type="InterPro" id="IPR005467">
    <property type="entry name" value="His_kinase_dom"/>
</dbReference>
<evidence type="ECO:0000313" key="7">
    <source>
        <dbReference type="Proteomes" id="UP001216189"/>
    </source>
</evidence>
<proteinExistence type="predicted"/>
<keyword evidence="7" id="KW-1185">Reference proteome</keyword>
<dbReference type="PROSITE" id="PS50042">
    <property type="entry name" value="CNMP_BINDING_3"/>
    <property type="match status" value="1"/>
</dbReference>
<gene>
    <name evidence="6" type="ORF">PUN32_04825</name>
</gene>
<dbReference type="SUPFAM" id="SSF47384">
    <property type="entry name" value="Homodimeric domain of signal transducing histidine kinase"/>
    <property type="match status" value="1"/>
</dbReference>
<evidence type="ECO:0000259" key="5">
    <source>
        <dbReference type="PROSITE" id="PS50109"/>
    </source>
</evidence>
<dbReference type="EC" id="2.7.13.3" evidence="2"/>
<dbReference type="PROSITE" id="PS50109">
    <property type="entry name" value="HIS_KIN"/>
    <property type="match status" value="1"/>
</dbReference>
<dbReference type="InterPro" id="IPR003661">
    <property type="entry name" value="HisK_dim/P_dom"/>
</dbReference>
<reference evidence="6 7" key="1">
    <citation type="submission" date="2023-02" db="EMBL/GenBank/DDBJ databases">
        <title>Vibrio intestini sp. nov., a close relative of Vibrio cholerae isolated from the intestine of Healthy Culter dabryi.</title>
        <authorList>
            <person name="Wu N."/>
        </authorList>
    </citation>
    <scope>NUCLEOTIDE SEQUENCE [LARGE SCALE GENOMIC DNA]</scope>
    <source>
        <strain evidence="6 7">DSL-7</strain>
    </source>
</reference>
<dbReference type="GO" id="GO:0005524">
    <property type="term" value="F:ATP binding"/>
    <property type="evidence" value="ECO:0007669"/>
    <property type="project" value="UniProtKB-KW"/>
</dbReference>
<keyword evidence="6" id="KW-0547">Nucleotide-binding</keyword>
<evidence type="ECO:0000259" key="4">
    <source>
        <dbReference type="PROSITE" id="PS50042"/>
    </source>
</evidence>
<dbReference type="Gene3D" id="3.40.50.2300">
    <property type="match status" value="1"/>
</dbReference>
<feature type="domain" description="Cyclic nucleotide-binding" evidence="4">
    <location>
        <begin position="202"/>
        <end position="303"/>
    </location>
</feature>
<evidence type="ECO:0000256" key="3">
    <source>
        <dbReference type="ARBA" id="ARBA00022553"/>
    </source>
</evidence>
<dbReference type="InterPro" id="IPR003594">
    <property type="entry name" value="HATPase_dom"/>
</dbReference>
<dbReference type="PRINTS" id="PR00344">
    <property type="entry name" value="BCTRLSENSOR"/>
</dbReference>
<dbReference type="InterPro" id="IPR014710">
    <property type="entry name" value="RmlC-like_jellyroll"/>
</dbReference>
<dbReference type="InterPro" id="IPR011006">
    <property type="entry name" value="CheY-like_superfamily"/>
</dbReference>
<dbReference type="RefSeq" id="WP_274722026.1">
    <property type="nucleotide sequence ID" value="NZ_JARBFT010000003.1"/>
</dbReference>
<dbReference type="InterPro" id="IPR004358">
    <property type="entry name" value="Sig_transdc_His_kin-like_C"/>
</dbReference>